<gene>
    <name evidence="2" type="ORF">CYCCA115_LOCUS20585</name>
</gene>
<dbReference type="InterPro" id="IPR032675">
    <property type="entry name" value="LRR_dom_sf"/>
</dbReference>
<evidence type="ECO:0000313" key="2">
    <source>
        <dbReference type="EMBL" id="CAJ1964343.1"/>
    </source>
</evidence>
<dbReference type="PANTHER" id="PTHR24114:SF2">
    <property type="entry name" value="F-BOX DOMAIN-CONTAINING PROTEIN-RELATED"/>
    <property type="match status" value="1"/>
</dbReference>
<dbReference type="Proteomes" id="UP001295423">
    <property type="component" value="Unassembled WGS sequence"/>
</dbReference>
<dbReference type="AlphaFoldDB" id="A0AAD2G7C9"/>
<dbReference type="Pfam" id="PF13516">
    <property type="entry name" value="LRR_6"/>
    <property type="match status" value="6"/>
</dbReference>
<dbReference type="InterPro" id="IPR052394">
    <property type="entry name" value="LRR-containing"/>
</dbReference>
<proteinExistence type="predicted"/>
<dbReference type="SUPFAM" id="SSF52047">
    <property type="entry name" value="RNI-like"/>
    <property type="match status" value="1"/>
</dbReference>
<sequence length="501" mass="55555">MVSSMDPIVPSILLRRDHEEPPPPPQQQHEQLHPSRTKPSKKVYDRLKSNDENLQTVEFRYQHIDQRRLAKAIAINTYLKTLELVASVQTAGVGGGFWSHSQGLAREPELCYYYDDYGDGPDSDSDNCWNLFPSVRWPFCGSEPELGLACEIYTLCCDGIQHNQALVSLNLSQNHLGSYGANCLQQALEQHPSLKVLKLSRCQLEDDGLRKLACSSLGVLEELDLSCNQISDGVYLGKLLYRNRNLRRLDFSKNYLSNVGCEDFLDEHGLGSLCSLNLASNHIGRLGATALGMALTLPSCCLEELILNDNVFLGEAGLLALGTKGLLVNSSLIKLSINNCSVGDVGAAILAQCLSMHPCIQELTLSANHLTIKGAAVCLQSMSTLLKLDLSWNRVGNACYCGDQDFDPTEGEELVAIMRNSNIMLREINLSHTPLPVAHRRSLDFWTALNRTGSRRLLREYKDYDSSALIGLWPQVLERASGDPEILFYLLTKFPAMMVTP</sequence>
<dbReference type="PANTHER" id="PTHR24114">
    <property type="entry name" value="LEUCINE RICH REPEAT FAMILY PROTEIN"/>
    <property type="match status" value="1"/>
</dbReference>
<dbReference type="Gene3D" id="3.80.10.10">
    <property type="entry name" value="Ribonuclease Inhibitor"/>
    <property type="match status" value="2"/>
</dbReference>
<name>A0AAD2G7C9_9STRA</name>
<dbReference type="PROSITE" id="PS51450">
    <property type="entry name" value="LRR"/>
    <property type="match status" value="2"/>
</dbReference>
<dbReference type="InterPro" id="IPR001611">
    <property type="entry name" value="Leu-rich_rpt"/>
</dbReference>
<keyword evidence="3" id="KW-1185">Reference proteome</keyword>
<accession>A0AAD2G7C9</accession>
<protein>
    <submittedName>
        <fullName evidence="2">Uncharacterized protein</fullName>
    </submittedName>
</protein>
<evidence type="ECO:0000313" key="3">
    <source>
        <dbReference type="Proteomes" id="UP001295423"/>
    </source>
</evidence>
<comment type="caution">
    <text evidence="2">The sequence shown here is derived from an EMBL/GenBank/DDBJ whole genome shotgun (WGS) entry which is preliminary data.</text>
</comment>
<dbReference type="SMART" id="SM00368">
    <property type="entry name" value="LRR_RI"/>
    <property type="match status" value="6"/>
</dbReference>
<feature type="region of interest" description="Disordered" evidence="1">
    <location>
        <begin position="1"/>
        <end position="40"/>
    </location>
</feature>
<dbReference type="EMBL" id="CAKOGP040002180">
    <property type="protein sequence ID" value="CAJ1964343.1"/>
    <property type="molecule type" value="Genomic_DNA"/>
</dbReference>
<organism evidence="2 3">
    <name type="scientific">Cylindrotheca closterium</name>
    <dbReference type="NCBI Taxonomy" id="2856"/>
    <lineage>
        <taxon>Eukaryota</taxon>
        <taxon>Sar</taxon>
        <taxon>Stramenopiles</taxon>
        <taxon>Ochrophyta</taxon>
        <taxon>Bacillariophyta</taxon>
        <taxon>Bacillariophyceae</taxon>
        <taxon>Bacillariophycidae</taxon>
        <taxon>Bacillariales</taxon>
        <taxon>Bacillariaceae</taxon>
        <taxon>Cylindrotheca</taxon>
    </lineage>
</organism>
<reference evidence="2" key="1">
    <citation type="submission" date="2023-08" db="EMBL/GenBank/DDBJ databases">
        <authorList>
            <person name="Audoor S."/>
            <person name="Bilcke G."/>
        </authorList>
    </citation>
    <scope>NUCLEOTIDE SEQUENCE</scope>
</reference>
<evidence type="ECO:0000256" key="1">
    <source>
        <dbReference type="SAM" id="MobiDB-lite"/>
    </source>
</evidence>